<keyword evidence="6" id="KW-1185">Reference proteome</keyword>
<dbReference type="InterPro" id="IPR027417">
    <property type="entry name" value="P-loop_NTPase"/>
</dbReference>
<dbReference type="SUPFAM" id="SSF58113">
    <property type="entry name" value="Apolipoprotein A-I"/>
    <property type="match status" value="2"/>
</dbReference>
<dbReference type="SMART" id="SM00028">
    <property type="entry name" value="TPR"/>
    <property type="match status" value="10"/>
</dbReference>
<dbReference type="PANTHER" id="PTHR45641">
    <property type="entry name" value="TETRATRICOPEPTIDE REPEAT PROTEIN (AFU_ORTHOLOGUE AFUA_6G03870)"/>
    <property type="match status" value="1"/>
</dbReference>
<feature type="domain" description="ORC1/DEAH AAA+ ATPase" evidence="4">
    <location>
        <begin position="528"/>
        <end position="652"/>
    </location>
</feature>
<sequence length="1718" mass="193289">MTTFSSEQLNFFKFSTVVFEEFPIALRQVFAHLWDTLLAPLPGFKKWDDSLLVRNLFLNKEGGKTRYVPTSKSYHDWDCTALFEATLYSKSFSVSDGKGGFATLAKMYVTPRGVPHTAFHPSVLSPSGNNAETNALALDQLRRLRNTLCHQISTKEIVKADFDNYIHLAKDAFHALGLNSTKIDDVGKLGEKDFPTARLQQLEEELRTERFKPIEDILDKMRFDGTEIKRDVIDVKTKVEDVETKLKTVVTVLREAVTTAQAKVEYVGSDVKAAVTDVQTKMEDVVSDVKTAVTDVQTKIEDVESYVKTTVTDVKAAVTDVQTKLEDVGSDVKTAVTDVQTKMEDVGSDVKTAVTDVKAAVTDVQTKVEDVGSDVKTAVTDVQTKMEDVGSDVKTAVTDVKAAVTDVQTKLEDVGSDVKTAVTDVQTKMEDVGSDVKTAVTDVKAAVTDVQTKLEDVGSDVKTAVTDVKEAVLDVGFSIDRMRQAMQNRVLEGSNVPQSCIPDKIPHLFGRQEECKEIQNHLTAGKTRIVNVWGPPAFGKTSVAINVAHLLGEMNIPVYFLHLRGMTSKEELVSKLLSIFADDNRMRDISSSDWLIKCLQRVQSRFVLIFDNADDLLESEDDKRKEDVLQFIKEILAQCSHIKLLLTTRASLDFLDLTLSLHLVKINVLDEISSASLIKVLLPDVTEDDCKCIVKECGQVPLAVRLMCNIIKEEHTSVRELSEDLRNSTILEVLDNECFPSDASLKLLINKSFQRLPIRERKAFVSLTVFPGWFDTKEATAVLDVKTERTTKKVIHSLERNSLIDCGESFSCFTVHSLFRSFVDEQRRNDETIEAIFLSAQQHFYDYNISSLENANEKFLMGPSNESLSVFLGRRENILLSINNGIKDDDLYPRVVKVLSTAELFLYAVLRNEEVMFQRLYDTALLEAKRRQIVEDELMLLAAKSFRHWGWFSLDCQTWEDFLSANYSNKAYCPAKLLCYQSIHQLLCGNREEGIVSLFSAVDRLNCCCIDEIVLKHLIFLMLRVFLNLEEKDAPQFRKLRDQSEIYWKSRYSRIVTDSGENIVDAFLEHEDLFFLNVSGNLLLVTNTYEIQTEERYRELSFAVNKLLPAICENQVRNTNTSDVPYEIRIFTAFFKESLEPSLTLLSQLNWFTFESATQTQLESLRLHFLEFTEQISQSGVNLVESYVATKQFIEIILHCLELFPDFPSSVKSDTFFENVVKYFNDTFDDVLKHSSKRVPGTDLLELARGYDSLGKLKKLFIDSSAAIESHEEAIRIRQKHFGNHIDTVASLTDIGCSYLDLNKAIEAGIALESALDLRKQLGVYDHEDTAYIYASIGENQSTLANYEEALNALLKAVKIRKEHLGQHPLTAKALNEAGRVYFKLQSYPEALQFCEQAFDMRLDLLGEDVDTADSFNLLGCIHFKMGENASAIQSLEVAAEMRTKLLGYHKDTACSYHNLGVLQSEVGDQHGALNSLQKAADIRSIQLGSHVDTASSYHWLGVVQRDMGDLPEALASLRKAADMRSKKLDSHIDTASSYHWLGIVQHDIRDFHGALESLTKAVDMRSKKLGHHKDTASSYHWLGVVQRHMGEDILGALGTLEKAAIIRSDLLGDHEDTADSYHNVGAVQYLMGDHVKALWFLKTAAHMRSNLPGNQKNTASTYHLLGSVQYDIEDINSAVESLQKVWQLRDELLGEHHPDTVDTLQLLSRAREASLLQ</sequence>
<accession>A0ABN8SXB7</accession>
<comment type="caution">
    <text evidence="5">The sequence shown here is derived from an EMBL/GenBank/DDBJ whole genome shotgun (WGS) entry which is preliminary data.</text>
</comment>
<gene>
    <name evidence="5" type="ORF">PEVE_00032011</name>
</gene>
<dbReference type="SUPFAM" id="SSF52540">
    <property type="entry name" value="P-loop containing nucleoside triphosphate hydrolases"/>
    <property type="match status" value="1"/>
</dbReference>
<evidence type="ECO:0000256" key="2">
    <source>
        <dbReference type="ARBA" id="ARBA00022803"/>
    </source>
</evidence>
<dbReference type="Gene3D" id="3.40.50.300">
    <property type="entry name" value="P-loop containing nucleotide triphosphate hydrolases"/>
    <property type="match status" value="1"/>
</dbReference>
<dbReference type="SUPFAM" id="SSF48452">
    <property type="entry name" value="TPR-like"/>
    <property type="match status" value="3"/>
</dbReference>
<keyword evidence="2 3" id="KW-0802">TPR repeat</keyword>
<protein>
    <recommendedName>
        <fullName evidence="4">ORC1/DEAH AAA+ ATPase domain-containing protein</fullName>
    </recommendedName>
</protein>
<feature type="repeat" description="TPR" evidence="3">
    <location>
        <begin position="1495"/>
        <end position="1528"/>
    </location>
</feature>
<reference evidence="5 6" key="1">
    <citation type="submission" date="2022-05" db="EMBL/GenBank/DDBJ databases">
        <authorList>
            <consortium name="Genoscope - CEA"/>
            <person name="William W."/>
        </authorList>
    </citation>
    <scope>NUCLEOTIDE SEQUENCE [LARGE SCALE GENOMIC DNA]</scope>
</reference>
<evidence type="ECO:0000259" key="4">
    <source>
        <dbReference type="Pfam" id="PF13401"/>
    </source>
</evidence>
<evidence type="ECO:0000256" key="3">
    <source>
        <dbReference type="PROSITE-ProRule" id="PRU00339"/>
    </source>
</evidence>
<dbReference type="Pfam" id="PF13374">
    <property type="entry name" value="TPR_10"/>
    <property type="match status" value="2"/>
</dbReference>
<evidence type="ECO:0000256" key="1">
    <source>
        <dbReference type="ARBA" id="ARBA00022737"/>
    </source>
</evidence>
<evidence type="ECO:0000313" key="5">
    <source>
        <dbReference type="EMBL" id="CAH3196184.1"/>
    </source>
</evidence>
<dbReference type="Pfam" id="PF13424">
    <property type="entry name" value="TPR_12"/>
    <property type="match status" value="3"/>
</dbReference>
<dbReference type="PROSITE" id="PS50005">
    <property type="entry name" value="TPR"/>
    <property type="match status" value="3"/>
</dbReference>
<keyword evidence="1" id="KW-0677">Repeat</keyword>
<proteinExistence type="predicted"/>
<dbReference type="InterPro" id="IPR011990">
    <property type="entry name" value="TPR-like_helical_dom_sf"/>
</dbReference>
<feature type="repeat" description="TPR" evidence="3">
    <location>
        <begin position="1372"/>
        <end position="1405"/>
    </location>
</feature>
<organism evidence="5 6">
    <name type="scientific">Porites evermanni</name>
    <dbReference type="NCBI Taxonomy" id="104178"/>
    <lineage>
        <taxon>Eukaryota</taxon>
        <taxon>Metazoa</taxon>
        <taxon>Cnidaria</taxon>
        <taxon>Anthozoa</taxon>
        <taxon>Hexacorallia</taxon>
        <taxon>Scleractinia</taxon>
        <taxon>Fungiina</taxon>
        <taxon>Poritidae</taxon>
        <taxon>Porites</taxon>
    </lineage>
</organism>
<evidence type="ECO:0000313" key="6">
    <source>
        <dbReference type="Proteomes" id="UP001159427"/>
    </source>
</evidence>
<dbReference type="Gene3D" id="1.25.40.10">
    <property type="entry name" value="Tetratricopeptide repeat domain"/>
    <property type="match status" value="4"/>
</dbReference>
<feature type="non-terminal residue" evidence="5">
    <location>
        <position position="1718"/>
    </location>
</feature>
<name>A0ABN8SXB7_9CNID</name>
<dbReference type="Gene3D" id="1.20.120.20">
    <property type="entry name" value="Apolipoprotein"/>
    <property type="match status" value="1"/>
</dbReference>
<dbReference type="InterPro" id="IPR049945">
    <property type="entry name" value="AAA_22"/>
</dbReference>
<dbReference type="InterPro" id="IPR019734">
    <property type="entry name" value="TPR_rpt"/>
</dbReference>
<feature type="repeat" description="TPR" evidence="3">
    <location>
        <begin position="1331"/>
        <end position="1364"/>
    </location>
</feature>
<dbReference type="Pfam" id="PF13401">
    <property type="entry name" value="AAA_22"/>
    <property type="match status" value="1"/>
</dbReference>
<dbReference type="EMBL" id="CALNXI010004621">
    <property type="protein sequence ID" value="CAH3196184.1"/>
    <property type="molecule type" value="Genomic_DNA"/>
</dbReference>
<dbReference type="PANTHER" id="PTHR45641:SF19">
    <property type="entry name" value="NEPHROCYSTIN-3"/>
    <property type="match status" value="1"/>
</dbReference>
<dbReference type="Proteomes" id="UP001159427">
    <property type="component" value="Unassembled WGS sequence"/>
</dbReference>